<dbReference type="EMBL" id="CP036261">
    <property type="protein sequence ID" value="QDS86969.1"/>
    <property type="molecule type" value="Genomic_DNA"/>
</dbReference>
<accession>A0A517LWI7</accession>
<organism evidence="1 2">
    <name type="scientific">Rosistilla ulvae</name>
    <dbReference type="NCBI Taxonomy" id="1930277"/>
    <lineage>
        <taxon>Bacteria</taxon>
        <taxon>Pseudomonadati</taxon>
        <taxon>Planctomycetota</taxon>
        <taxon>Planctomycetia</taxon>
        <taxon>Pirellulales</taxon>
        <taxon>Pirellulaceae</taxon>
        <taxon>Rosistilla</taxon>
    </lineage>
</organism>
<evidence type="ECO:0000313" key="1">
    <source>
        <dbReference type="EMBL" id="QDS86969.1"/>
    </source>
</evidence>
<name>A0A517LWI7_9BACT</name>
<dbReference type="OrthoDB" id="283130at2"/>
<keyword evidence="2" id="KW-1185">Reference proteome</keyword>
<evidence type="ECO:0000313" key="2">
    <source>
        <dbReference type="Proteomes" id="UP000319557"/>
    </source>
</evidence>
<proteinExistence type="predicted"/>
<dbReference type="RefSeq" id="WP_145343045.1">
    <property type="nucleotide sequence ID" value="NZ_CP036261.1"/>
</dbReference>
<protein>
    <submittedName>
        <fullName evidence="1">Uncharacterized protein</fullName>
    </submittedName>
</protein>
<reference evidence="1 2" key="1">
    <citation type="submission" date="2019-02" db="EMBL/GenBank/DDBJ databases">
        <title>Deep-cultivation of Planctomycetes and their phenomic and genomic characterization uncovers novel biology.</title>
        <authorList>
            <person name="Wiegand S."/>
            <person name="Jogler M."/>
            <person name="Boedeker C."/>
            <person name="Pinto D."/>
            <person name="Vollmers J."/>
            <person name="Rivas-Marin E."/>
            <person name="Kohn T."/>
            <person name="Peeters S.H."/>
            <person name="Heuer A."/>
            <person name="Rast P."/>
            <person name="Oberbeckmann S."/>
            <person name="Bunk B."/>
            <person name="Jeske O."/>
            <person name="Meyerdierks A."/>
            <person name="Storesund J.E."/>
            <person name="Kallscheuer N."/>
            <person name="Luecker S."/>
            <person name="Lage O.M."/>
            <person name="Pohl T."/>
            <person name="Merkel B.J."/>
            <person name="Hornburger P."/>
            <person name="Mueller R.-W."/>
            <person name="Bruemmer F."/>
            <person name="Labrenz M."/>
            <person name="Spormann A.M."/>
            <person name="Op den Camp H."/>
            <person name="Overmann J."/>
            <person name="Amann R."/>
            <person name="Jetten M.S.M."/>
            <person name="Mascher T."/>
            <person name="Medema M.H."/>
            <person name="Devos D.P."/>
            <person name="Kaster A.-K."/>
            <person name="Ovreas L."/>
            <person name="Rohde M."/>
            <person name="Galperin M.Y."/>
            <person name="Jogler C."/>
        </authorList>
    </citation>
    <scope>NUCLEOTIDE SEQUENCE [LARGE SCALE GENOMIC DNA]</scope>
    <source>
        <strain evidence="1 2">EC9</strain>
    </source>
</reference>
<sequence length="85" mass="9508">MTEYRFRVVINHQVKSEHEMLDLADRLAAAGCDDGHLGGHAEGVEVVFDREAESRDEAMQSAVKQIEECGLIVKRIELDREVLAA</sequence>
<gene>
    <name evidence="1" type="ORF">EC9_11440</name>
</gene>
<dbReference type="AlphaFoldDB" id="A0A517LWI7"/>
<dbReference type="KEGG" id="ruv:EC9_11440"/>
<dbReference type="Proteomes" id="UP000319557">
    <property type="component" value="Chromosome"/>
</dbReference>